<evidence type="ECO:0000259" key="1">
    <source>
        <dbReference type="PROSITE" id="PS51449"/>
    </source>
</evidence>
<gene>
    <name evidence="2" type="ORF">S01H1_66900</name>
</gene>
<proteinExistence type="predicted"/>
<protein>
    <recommendedName>
        <fullName evidence="1">MTTase N-terminal domain-containing protein</fullName>
    </recommendedName>
</protein>
<dbReference type="Pfam" id="PF00919">
    <property type="entry name" value="UPF0004"/>
    <property type="match status" value="1"/>
</dbReference>
<accession>X0WTE5</accession>
<dbReference type="PROSITE" id="PS51449">
    <property type="entry name" value="MTTASE_N"/>
    <property type="match status" value="1"/>
</dbReference>
<dbReference type="InterPro" id="IPR038135">
    <property type="entry name" value="Methylthiotransferase_N_sf"/>
</dbReference>
<feature type="non-terminal residue" evidence="2">
    <location>
        <position position="163"/>
    </location>
</feature>
<dbReference type="InterPro" id="IPR005840">
    <property type="entry name" value="Ribosomal_uS12_MeSTrfase_RimO"/>
</dbReference>
<feature type="domain" description="MTTase N-terminal" evidence="1">
    <location>
        <begin position="12"/>
        <end position="128"/>
    </location>
</feature>
<name>X0WTE5_9ZZZZ</name>
<dbReference type="GO" id="GO:0035599">
    <property type="term" value="F:aspartic acid methylthiotransferase activity"/>
    <property type="evidence" value="ECO:0007669"/>
    <property type="project" value="TreeGrafter"/>
</dbReference>
<dbReference type="Gene3D" id="3.80.30.20">
    <property type="entry name" value="tm_1862 like domain"/>
    <property type="match status" value="1"/>
</dbReference>
<dbReference type="GO" id="GO:0005829">
    <property type="term" value="C:cytosol"/>
    <property type="evidence" value="ECO:0007669"/>
    <property type="project" value="TreeGrafter"/>
</dbReference>
<dbReference type="Gene3D" id="3.40.50.12160">
    <property type="entry name" value="Methylthiotransferase, N-terminal domain"/>
    <property type="match status" value="1"/>
</dbReference>
<reference evidence="2" key="1">
    <citation type="journal article" date="2014" name="Front. Microbiol.">
        <title>High frequency of phylogenetically diverse reductive dehalogenase-homologous genes in deep subseafloor sedimentary metagenomes.</title>
        <authorList>
            <person name="Kawai M."/>
            <person name="Futagami T."/>
            <person name="Toyoda A."/>
            <person name="Takaki Y."/>
            <person name="Nishi S."/>
            <person name="Hori S."/>
            <person name="Arai W."/>
            <person name="Tsubouchi T."/>
            <person name="Morono Y."/>
            <person name="Uchiyama I."/>
            <person name="Ito T."/>
            <person name="Fujiyama A."/>
            <person name="Inagaki F."/>
            <person name="Takami H."/>
        </authorList>
    </citation>
    <scope>NUCLEOTIDE SEQUENCE</scope>
    <source>
        <strain evidence="2">Expedition CK06-06</strain>
    </source>
</reference>
<comment type="caution">
    <text evidence="2">The sequence shown here is derived from an EMBL/GenBank/DDBJ whole genome shotgun (WGS) entry which is preliminary data.</text>
</comment>
<dbReference type="GO" id="GO:0051539">
    <property type="term" value="F:4 iron, 4 sulfur cluster binding"/>
    <property type="evidence" value="ECO:0007669"/>
    <property type="project" value="UniProtKB-KW"/>
</dbReference>
<dbReference type="InterPro" id="IPR023404">
    <property type="entry name" value="rSAM_horseshoe"/>
</dbReference>
<dbReference type="PANTHER" id="PTHR43837">
    <property type="entry name" value="RIBOSOMAL PROTEIN S12 METHYLTHIOTRANSFERASE RIMO"/>
    <property type="match status" value="1"/>
</dbReference>
<dbReference type="AlphaFoldDB" id="X0WTE5"/>
<sequence length="163" mass="17418">MDKQDQPAPTVPRIHLASLGCAKNLVDSEHLLARLATAGGLVGAPVEEADVIIVNTCGFIGPATAESLETIRDYAAYKREGTCQRLLVMGCLVQRNADDLRAELPEVDGFFGLDQDEAIVAACGLEVGPENGARLLLTPHHTAYLRVSDGCDNRCAYCTIPLI</sequence>
<dbReference type="GO" id="GO:0046872">
    <property type="term" value="F:metal ion binding"/>
    <property type="evidence" value="ECO:0007669"/>
    <property type="project" value="UniProtKB-KW"/>
</dbReference>
<dbReference type="InterPro" id="IPR013848">
    <property type="entry name" value="Methylthiotransferase_N"/>
</dbReference>
<dbReference type="PANTHER" id="PTHR43837:SF1">
    <property type="entry name" value="RIBOSOMAL PROTEIN US12 METHYLTHIOTRANSFERASE RIMO"/>
    <property type="match status" value="1"/>
</dbReference>
<evidence type="ECO:0000313" key="2">
    <source>
        <dbReference type="EMBL" id="GAG34259.1"/>
    </source>
</evidence>
<dbReference type="EMBL" id="BARS01044258">
    <property type="protein sequence ID" value="GAG34259.1"/>
    <property type="molecule type" value="Genomic_DNA"/>
</dbReference>
<organism evidence="2">
    <name type="scientific">marine sediment metagenome</name>
    <dbReference type="NCBI Taxonomy" id="412755"/>
    <lineage>
        <taxon>unclassified sequences</taxon>
        <taxon>metagenomes</taxon>
        <taxon>ecological metagenomes</taxon>
    </lineage>
</organism>